<protein>
    <submittedName>
        <fullName evidence="3">Uncharacterized protein with FMN-binding domain</fullName>
    </submittedName>
</protein>
<dbReference type="Proteomes" id="UP000562464">
    <property type="component" value="Unassembled WGS sequence"/>
</dbReference>
<evidence type="ECO:0000313" key="3">
    <source>
        <dbReference type="EMBL" id="MBB5887984.1"/>
    </source>
</evidence>
<evidence type="ECO:0000256" key="1">
    <source>
        <dbReference type="SAM" id="Phobius"/>
    </source>
</evidence>
<organism evidence="3 4">
    <name type="scientific">Lactovum miscens</name>
    <dbReference type="NCBI Taxonomy" id="190387"/>
    <lineage>
        <taxon>Bacteria</taxon>
        <taxon>Bacillati</taxon>
        <taxon>Bacillota</taxon>
        <taxon>Bacilli</taxon>
        <taxon>Lactobacillales</taxon>
        <taxon>Streptococcaceae</taxon>
        <taxon>Lactovum</taxon>
    </lineage>
</organism>
<accession>A0A841C6L7</accession>
<keyword evidence="1" id="KW-1133">Transmembrane helix</keyword>
<dbReference type="Pfam" id="PF04205">
    <property type="entry name" value="FMN_bind"/>
    <property type="match status" value="1"/>
</dbReference>
<keyword evidence="4" id="KW-1185">Reference proteome</keyword>
<dbReference type="InterPro" id="IPR007329">
    <property type="entry name" value="FMN-bd"/>
</dbReference>
<dbReference type="SMART" id="SM00900">
    <property type="entry name" value="FMN_bind"/>
    <property type="match status" value="1"/>
</dbReference>
<reference evidence="3 4" key="1">
    <citation type="submission" date="2020-08" db="EMBL/GenBank/DDBJ databases">
        <title>Genomic Encyclopedia of Type Strains, Phase IV (KMG-IV): sequencing the most valuable type-strain genomes for metagenomic binning, comparative biology and taxonomic classification.</title>
        <authorList>
            <person name="Goeker M."/>
        </authorList>
    </citation>
    <scope>NUCLEOTIDE SEQUENCE [LARGE SCALE GENOMIC DNA]</scope>
    <source>
        <strain evidence="3 4">DSM 14925</strain>
    </source>
</reference>
<proteinExistence type="predicted"/>
<dbReference type="AlphaFoldDB" id="A0A841C6L7"/>
<feature type="transmembrane region" description="Helical" evidence="1">
    <location>
        <begin position="12"/>
        <end position="33"/>
    </location>
</feature>
<dbReference type="GO" id="GO:0016020">
    <property type="term" value="C:membrane"/>
    <property type="evidence" value="ECO:0007669"/>
    <property type="project" value="InterPro"/>
</dbReference>
<dbReference type="Gene3D" id="3.90.1010.20">
    <property type="match status" value="1"/>
</dbReference>
<feature type="domain" description="FMN-binding" evidence="2">
    <location>
        <begin position="97"/>
        <end position="177"/>
    </location>
</feature>
<keyword evidence="1" id="KW-0812">Transmembrane</keyword>
<evidence type="ECO:0000259" key="2">
    <source>
        <dbReference type="SMART" id="SM00900"/>
    </source>
</evidence>
<sequence length="178" mass="18468">MKLKKDLKMKKLVSIIVTALIGLVAVVDGYWFFSKNITKTTTLATASSSSSASQRSSSVTSTVQSSDTLEASSVSGSSSTGSSGYKDGTYTGKSIATQWGNVQVQVTVSSGQISNIIMLKSTSSDGAGRSHQIDSIAEPIYISEAKSANSANIQAISGATETYDGFTNSLQNALTQAV</sequence>
<comment type="caution">
    <text evidence="3">The sequence shown here is derived from an EMBL/GenBank/DDBJ whole genome shotgun (WGS) entry which is preliminary data.</text>
</comment>
<dbReference type="GO" id="GO:0010181">
    <property type="term" value="F:FMN binding"/>
    <property type="evidence" value="ECO:0007669"/>
    <property type="project" value="InterPro"/>
</dbReference>
<evidence type="ECO:0000313" key="4">
    <source>
        <dbReference type="Proteomes" id="UP000562464"/>
    </source>
</evidence>
<gene>
    <name evidence="3" type="ORF">HNQ37_000874</name>
</gene>
<keyword evidence="1" id="KW-0472">Membrane</keyword>
<name>A0A841C6L7_9LACT</name>
<dbReference type="EMBL" id="JACHHV010000011">
    <property type="protein sequence ID" value="MBB5887984.1"/>
    <property type="molecule type" value="Genomic_DNA"/>
</dbReference>